<dbReference type="PANTHER" id="PTHR43490:SF99">
    <property type="entry name" value="SHORT-CHAIN DEHYDROGENASE_REDUCTASE"/>
    <property type="match status" value="1"/>
</dbReference>
<evidence type="ECO:0000313" key="4">
    <source>
        <dbReference type="EMBL" id="KUI67761.1"/>
    </source>
</evidence>
<reference evidence="4" key="1">
    <citation type="submission" date="2014-12" db="EMBL/GenBank/DDBJ databases">
        <title>Genome Sequence of Valsa Canker Pathogens Uncovers a Specific Adaption of Colonization on Woody Bark.</title>
        <authorList>
            <person name="Yin Z."/>
            <person name="Liu H."/>
            <person name="Gao X."/>
            <person name="Li Z."/>
            <person name="Song N."/>
            <person name="Ke X."/>
            <person name="Dai Q."/>
            <person name="Wu Y."/>
            <person name="Sun Y."/>
            <person name="Xu J.-R."/>
            <person name="Kang Z.K."/>
            <person name="Wang L."/>
            <person name="Huang L."/>
        </authorList>
    </citation>
    <scope>NUCLEOTIDE SEQUENCE [LARGE SCALE GENOMIC DNA]</scope>
    <source>
        <strain evidence="4">03-8</strain>
    </source>
</reference>
<dbReference type="SMR" id="A0A194VU74"/>
<dbReference type="Pfam" id="PF00106">
    <property type="entry name" value="adh_short"/>
    <property type="match status" value="1"/>
</dbReference>
<gene>
    <name evidence="4" type="ORF">VM1G_03556</name>
</gene>
<protein>
    <submittedName>
        <fullName evidence="4">Carbonyl reductase [NADPH] 1</fullName>
    </submittedName>
</protein>
<organism evidence="4 5">
    <name type="scientific">Cytospora mali</name>
    <name type="common">Apple Valsa canker fungus</name>
    <name type="synonym">Valsa mali</name>
    <dbReference type="NCBI Taxonomy" id="578113"/>
    <lineage>
        <taxon>Eukaryota</taxon>
        <taxon>Fungi</taxon>
        <taxon>Dikarya</taxon>
        <taxon>Ascomycota</taxon>
        <taxon>Pezizomycotina</taxon>
        <taxon>Sordariomycetes</taxon>
        <taxon>Sordariomycetidae</taxon>
        <taxon>Diaporthales</taxon>
        <taxon>Cytosporaceae</taxon>
        <taxon>Cytospora</taxon>
    </lineage>
</organism>
<accession>A0A194VU74</accession>
<evidence type="ECO:0000256" key="1">
    <source>
        <dbReference type="ARBA" id="ARBA00006484"/>
    </source>
</evidence>
<dbReference type="SUPFAM" id="SSF51735">
    <property type="entry name" value="NAD(P)-binding Rossmann-fold domains"/>
    <property type="match status" value="1"/>
</dbReference>
<evidence type="ECO:0000256" key="3">
    <source>
        <dbReference type="ARBA" id="ARBA00023002"/>
    </source>
</evidence>
<keyword evidence="2" id="KW-0521">NADP</keyword>
<dbReference type="OrthoDB" id="1933717at2759"/>
<comment type="similarity">
    <text evidence="1">Belongs to the short-chain dehydrogenases/reductases (SDR) family.</text>
</comment>
<evidence type="ECO:0000313" key="5">
    <source>
        <dbReference type="Proteomes" id="UP000078559"/>
    </source>
</evidence>
<proteinExistence type="inferred from homology"/>
<dbReference type="InterPro" id="IPR002347">
    <property type="entry name" value="SDR_fam"/>
</dbReference>
<dbReference type="Gene3D" id="3.40.50.720">
    <property type="entry name" value="NAD(P)-binding Rossmann-like Domain"/>
    <property type="match status" value="2"/>
</dbReference>
<sequence>MPKIFAPEDFGWVSLEFSLLWKWIADPRDIVIDEDNTRHNQAIHPFPLRIAIATWNDDPLALGRDGERDEAVAALRARNNISPEAPSKIILVTGANQGLGLGVIEVAGRQGPQDVFILCSRDVEKGTLAVKQLREAGVKANIDVVQLEVTVNEHIAAAVKHVQKQYAFRPLLYKSTAPKVINVTSGIASIQRALAPGQRMGRAPHYGAAKIGMNGTKVHMQLADNDHVAEGDGKSLGPRIRFFIVAPGVLKTAFSNFISFGKSPTQGAEAIVRLLEDEEGKYDGAVQWEFEGGDMREIPW</sequence>
<keyword evidence="3" id="KW-0560">Oxidoreductase</keyword>
<dbReference type="InterPro" id="IPR036291">
    <property type="entry name" value="NAD(P)-bd_dom_sf"/>
</dbReference>
<dbReference type="PRINTS" id="PR00081">
    <property type="entry name" value="GDHRDH"/>
</dbReference>
<dbReference type="PANTHER" id="PTHR43490">
    <property type="entry name" value="(+)-NEOMENTHOL DEHYDROGENASE"/>
    <property type="match status" value="1"/>
</dbReference>
<keyword evidence="5" id="KW-1185">Reference proteome</keyword>
<dbReference type="Proteomes" id="UP000078559">
    <property type="component" value="Chromosome 3"/>
</dbReference>
<dbReference type="AlphaFoldDB" id="A0A194VU74"/>
<dbReference type="GO" id="GO:0016491">
    <property type="term" value="F:oxidoreductase activity"/>
    <property type="evidence" value="ECO:0007669"/>
    <property type="project" value="UniProtKB-KW"/>
</dbReference>
<name>A0A194VU74_CYTMA</name>
<dbReference type="EMBL" id="CM003100">
    <property type="protein sequence ID" value="KUI67761.1"/>
    <property type="molecule type" value="Genomic_DNA"/>
</dbReference>
<evidence type="ECO:0000256" key="2">
    <source>
        <dbReference type="ARBA" id="ARBA00022857"/>
    </source>
</evidence>
<dbReference type="GO" id="GO:0016020">
    <property type="term" value="C:membrane"/>
    <property type="evidence" value="ECO:0007669"/>
    <property type="project" value="TreeGrafter"/>
</dbReference>